<keyword evidence="7 9" id="KW-0057">Aromatic amino acid biosynthesis</keyword>
<dbReference type="EMBL" id="CP062983">
    <property type="protein sequence ID" value="QPC80772.1"/>
    <property type="molecule type" value="Genomic_DNA"/>
</dbReference>
<evidence type="ECO:0000256" key="1">
    <source>
        <dbReference type="ARBA" id="ARBA00001633"/>
    </source>
</evidence>
<dbReference type="InterPro" id="IPR013785">
    <property type="entry name" value="Aldolase_TIM"/>
</dbReference>
<dbReference type="GO" id="GO:0004640">
    <property type="term" value="F:phosphoribosylanthranilate isomerase activity"/>
    <property type="evidence" value="ECO:0007669"/>
    <property type="project" value="TreeGrafter"/>
</dbReference>
<dbReference type="GO" id="GO:0000162">
    <property type="term" value="P:L-tryptophan biosynthetic process"/>
    <property type="evidence" value="ECO:0007669"/>
    <property type="project" value="UniProtKB-UniRule"/>
</dbReference>
<keyword evidence="12" id="KW-1185">Reference proteome</keyword>
<feature type="domain" description="Indole-3-glycerol phosphate synthase" evidence="10">
    <location>
        <begin position="12"/>
        <end position="266"/>
    </location>
</feature>
<keyword evidence="5 9" id="KW-0210">Decarboxylase</keyword>
<dbReference type="FunFam" id="3.20.20.70:FF:000024">
    <property type="entry name" value="Indole-3-glycerol phosphate synthase"/>
    <property type="match status" value="1"/>
</dbReference>
<dbReference type="GO" id="GO:0004425">
    <property type="term" value="F:indole-3-glycerol-phosphate synthase activity"/>
    <property type="evidence" value="ECO:0007669"/>
    <property type="project" value="UniProtKB-UniRule"/>
</dbReference>
<evidence type="ECO:0000256" key="6">
    <source>
        <dbReference type="ARBA" id="ARBA00022822"/>
    </source>
</evidence>
<dbReference type="KEGG" id="pmet:G4Y79_13745"/>
<evidence type="ECO:0000256" key="8">
    <source>
        <dbReference type="ARBA" id="ARBA00023239"/>
    </source>
</evidence>
<evidence type="ECO:0000259" key="10">
    <source>
        <dbReference type="Pfam" id="PF00218"/>
    </source>
</evidence>
<dbReference type="Pfam" id="PF00218">
    <property type="entry name" value="IGPS"/>
    <property type="match status" value="1"/>
</dbReference>
<keyword evidence="8 9" id="KW-0456">Lyase</keyword>
<accession>A0A7S8ICQ3</accession>
<dbReference type="UniPathway" id="UPA00035">
    <property type="reaction ID" value="UER00043"/>
</dbReference>
<organism evidence="11 12">
    <name type="scientific">Phototrophicus methaneseepsis</name>
    <dbReference type="NCBI Taxonomy" id="2710758"/>
    <lineage>
        <taxon>Bacteria</taxon>
        <taxon>Bacillati</taxon>
        <taxon>Chloroflexota</taxon>
        <taxon>Candidatus Thermofontia</taxon>
        <taxon>Phototrophicales</taxon>
        <taxon>Phototrophicaceae</taxon>
        <taxon>Phototrophicus</taxon>
    </lineage>
</organism>
<dbReference type="PANTHER" id="PTHR22854:SF2">
    <property type="entry name" value="INDOLE-3-GLYCEROL-PHOSPHATE SYNTHASE"/>
    <property type="match status" value="1"/>
</dbReference>
<dbReference type="InterPro" id="IPR011060">
    <property type="entry name" value="RibuloseP-bd_barrel"/>
</dbReference>
<dbReference type="PANTHER" id="PTHR22854">
    <property type="entry name" value="TRYPTOPHAN BIOSYNTHESIS PROTEIN"/>
    <property type="match status" value="1"/>
</dbReference>
<dbReference type="AlphaFoldDB" id="A0A7S8ICQ3"/>
<dbReference type="Proteomes" id="UP000594468">
    <property type="component" value="Chromosome"/>
</dbReference>
<dbReference type="HAMAP" id="MF_00134_B">
    <property type="entry name" value="IGPS_B"/>
    <property type="match status" value="1"/>
</dbReference>
<evidence type="ECO:0000256" key="3">
    <source>
        <dbReference type="ARBA" id="ARBA00008737"/>
    </source>
</evidence>
<evidence type="ECO:0000256" key="4">
    <source>
        <dbReference type="ARBA" id="ARBA00022605"/>
    </source>
</evidence>
<dbReference type="RefSeq" id="WP_195168847.1">
    <property type="nucleotide sequence ID" value="NZ_CP062983.1"/>
</dbReference>
<evidence type="ECO:0000256" key="5">
    <source>
        <dbReference type="ARBA" id="ARBA00022793"/>
    </source>
</evidence>
<proteinExistence type="inferred from homology"/>
<dbReference type="CDD" id="cd00331">
    <property type="entry name" value="IGPS"/>
    <property type="match status" value="1"/>
</dbReference>
<comment type="catalytic activity">
    <reaction evidence="1 9">
        <text>1-(2-carboxyphenylamino)-1-deoxy-D-ribulose 5-phosphate + H(+) = (1S,2R)-1-C-(indol-3-yl)glycerol 3-phosphate + CO2 + H2O</text>
        <dbReference type="Rhea" id="RHEA:23476"/>
        <dbReference type="ChEBI" id="CHEBI:15377"/>
        <dbReference type="ChEBI" id="CHEBI:15378"/>
        <dbReference type="ChEBI" id="CHEBI:16526"/>
        <dbReference type="ChEBI" id="CHEBI:58613"/>
        <dbReference type="ChEBI" id="CHEBI:58866"/>
        <dbReference type="EC" id="4.1.1.48"/>
    </reaction>
</comment>
<evidence type="ECO:0000256" key="2">
    <source>
        <dbReference type="ARBA" id="ARBA00004696"/>
    </source>
</evidence>
<keyword evidence="6 9" id="KW-0822">Tryptophan biosynthesis</keyword>
<dbReference type="InterPro" id="IPR045186">
    <property type="entry name" value="Indole-3-glycerol_P_synth"/>
</dbReference>
<dbReference type="InterPro" id="IPR013798">
    <property type="entry name" value="Indole-3-glycerol_P_synth_dom"/>
</dbReference>
<protein>
    <recommendedName>
        <fullName evidence="9">Indole-3-glycerol phosphate synthase</fullName>
        <shortName evidence="9">IGPS</shortName>
        <ecNumber evidence="9">4.1.1.48</ecNumber>
    </recommendedName>
</protein>
<gene>
    <name evidence="9 11" type="primary">trpC</name>
    <name evidence="11" type="ORF">G4Y79_13745</name>
</gene>
<evidence type="ECO:0000256" key="7">
    <source>
        <dbReference type="ARBA" id="ARBA00023141"/>
    </source>
</evidence>
<comment type="similarity">
    <text evidence="3 9">Belongs to the TrpC family.</text>
</comment>
<evidence type="ECO:0000256" key="9">
    <source>
        <dbReference type="HAMAP-Rule" id="MF_00134"/>
    </source>
</evidence>
<dbReference type="EC" id="4.1.1.48" evidence="9"/>
<comment type="pathway">
    <text evidence="2 9">Amino-acid biosynthesis; L-tryptophan biosynthesis; L-tryptophan from chorismate: step 4/5.</text>
</comment>
<dbReference type="SUPFAM" id="SSF51366">
    <property type="entry name" value="Ribulose-phoshate binding barrel"/>
    <property type="match status" value="1"/>
</dbReference>
<dbReference type="Gene3D" id="3.20.20.70">
    <property type="entry name" value="Aldolase class I"/>
    <property type="match status" value="1"/>
</dbReference>
<sequence length="276" mass="29707">MSAQYVKTDTVLDKILAHKVEEIATEKSQLPFAVARKKAELAVDNERAPRDFMGALKRDTVALIAEVKKASPSKGVLIEDFDPVQIGTAYAANGAAAISVLTDVNFFQGHLGYMGAVRKAVDIPVLRKDFIIDPYQVYVARGFCADACLLIVAALSDSQLADLHMLIIELGMAALVEVHNEAEMARALAIGAKLIGINNRDLKTFHVDLNTTAQLASLVPDDVVLVAESGIRNAEDVRQMGQLGAHAVLVGESLVKSGDIAQSVRDYSSQKREPAQ</sequence>
<name>A0A7S8ICQ3_9CHLR</name>
<evidence type="ECO:0000313" key="11">
    <source>
        <dbReference type="EMBL" id="QPC80772.1"/>
    </source>
</evidence>
<dbReference type="InterPro" id="IPR001468">
    <property type="entry name" value="Indole-3-GlycerolPSynthase_CS"/>
</dbReference>
<evidence type="ECO:0000313" key="12">
    <source>
        <dbReference type="Proteomes" id="UP000594468"/>
    </source>
</evidence>
<reference evidence="11 12" key="1">
    <citation type="submission" date="2020-02" db="EMBL/GenBank/DDBJ databases">
        <authorList>
            <person name="Zheng R.K."/>
            <person name="Sun C.M."/>
        </authorList>
    </citation>
    <scope>NUCLEOTIDE SEQUENCE [LARGE SCALE GENOMIC DNA]</scope>
    <source>
        <strain evidence="12">rifampicinis</strain>
    </source>
</reference>
<dbReference type="PROSITE" id="PS00614">
    <property type="entry name" value="IGPS"/>
    <property type="match status" value="1"/>
</dbReference>
<dbReference type="NCBIfam" id="NF001377">
    <property type="entry name" value="PRK00278.2-4"/>
    <property type="match status" value="1"/>
</dbReference>
<keyword evidence="4 9" id="KW-0028">Amino-acid biosynthesis</keyword>